<keyword evidence="8" id="KW-0238">DNA-binding</keyword>
<reference key="1">
    <citation type="journal article" date="2007" name="Nature">
        <title>The medaka draft genome and insights into vertebrate genome evolution.</title>
        <authorList>
            <person name="Kasahara M."/>
            <person name="Naruse K."/>
            <person name="Sasaki S."/>
            <person name="Nakatani Y."/>
            <person name="Qu W."/>
            <person name="Ahsan B."/>
            <person name="Yamada T."/>
            <person name="Nagayasu Y."/>
            <person name="Doi K."/>
            <person name="Kasai Y."/>
            <person name="Jindo T."/>
            <person name="Kobayashi D."/>
            <person name="Shimada A."/>
            <person name="Toyoda A."/>
            <person name="Kuroki Y."/>
            <person name="Fujiyama A."/>
            <person name="Sasaki T."/>
            <person name="Shimizu A."/>
            <person name="Asakawa S."/>
            <person name="Shimizu N."/>
            <person name="Hashimoto S."/>
            <person name="Yang J."/>
            <person name="Lee Y."/>
            <person name="Matsushima K."/>
            <person name="Sugano S."/>
            <person name="Sakaizumi M."/>
            <person name="Narita T."/>
            <person name="Ohishi K."/>
            <person name="Haga S."/>
            <person name="Ohta F."/>
            <person name="Nomoto H."/>
            <person name="Nogata K."/>
            <person name="Morishita T."/>
            <person name="Endo T."/>
            <person name="Shin-I T."/>
            <person name="Takeda H."/>
            <person name="Morishita S."/>
            <person name="Kohara Y."/>
        </authorList>
    </citation>
    <scope>NUCLEOTIDE SEQUENCE [LARGE SCALE GENOMIC DNA]</scope>
    <source>
        <strain>Hd-rR</strain>
    </source>
</reference>
<evidence type="ECO:0000256" key="10">
    <source>
        <dbReference type="ARBA" id="ARBA00023242"/>
    </source>
</evidence>
<dbReference type="Proteomes" id="UP000265180">
    <property type="component" value="Chromosome 2"/>
</dbReference>
<comment type="subcellular location">
    <subcellularLocation>
        <location evidence="1">Nucleus</location>
    </subcellularLocation>
</comment>
<feature type="compositionally biased region" description="Basic and acidic residues" evidence="12">
    <location>
        <begin position="88"/>
        <end position="100"/>
    </location>
</feature>
<dbReference type="Ensembl" id="ENSORLT00020009484.1">
    <property type="protein sequence ID" value="ENSORLP00020023461.1"/>
    <property type="gene ID" value="ENSORLG00020004313.1"/>
</dbReference>
<feature type="domain" description="C2H2-type" evidence="14">
    <location>
        <begin position="377"/>
        <end position="404"/>
    </location>
</feature>
<evidence type="ECO:0000256" key="7">
    <source>
        <dbReference type="ARBA" id="ARBA00023015"/>
    </source>
</evidence>
<evidence type="ECO:0000256" key="11">
    <source>
        <dbReference type="PROSITE-ProRule" id="PRU00042"/>
    </source>
</evidence>
<reference evidence="15 16" key="2">
    <citation type="submission" date="2017-04" db="EMBL/GenBank/DDBJ databases">
        <title>CpG methylation of centromeres and impact of large insertions on vertebrate speciation.</title>
        <authorList>
            <person name="Ichikawa K."/>
            <person name="Yoshimura J."/>
            <person name="Morishita S."/>
        </authorList>
    </citation>
    <scope>NUCLEOTIDE SEQUENCE</scope>
    <source>
        <strain evidence="15 16">HNI</strain>
    </source>
</reference>
<evidence type="ECO:0000313" key="15">
    <source>
        <dbReference type="Ensembl" id="ENSORLP00020023461.1"/>
    </source>
</evidence>
<evidence type="ECO:0000256" key="4">
    <source>
        <dbReference type="ARBA" id="ARBA00022737"/>
    </source>
</evidence>
<dbReference type="InterPro" id="IPR050331">
    <property type="entry name" value="Zinc_finger"/>
</dbReference>
<feature type="transmembrane region" description="Helical" evidence="13">
    <location>
        <begin position="42"/>
        <end position="61"/>
    </location>
</feature>
<dbReference type="PANTHER" id="PTHR16515">
    <property type="entry name" value="PR DOMAIN ZINC FINGER PROTEIN"/>
    <property type="match status" value="1"/>
</dbReference>
<dbReference type="Gene3D" id="3.30.160.60">
    <property type="entry name" value="Classic Zinc Finger"/>
    <property type="match status" value="6"/>
</dbReference>
<evidence type="ECO:0000256" key="12">
    <source>
        <dbReference type="SAM" id="MobiDB-lite"/>
    </source>
</evidence>
<dbReference type="GO" id="GO:0008270">
    <property type="term" value="F:zinc ion binding"/>
    <property type="evidence" value="ECO:0007669"/>
    <property type="project" value="UniProtKB-KW"/>
</dbReference>
<keyword evidence="3" id="KW-0479">Metal-binding</keyword>
<feature type="region of interest" description="Disordered" evidence="12">
    <location>
        <begin position="155"/>
        <end position="197"/>
    </location>
</feature>
<dbReference type="FunFam" id="3.30.160.60:FF:002324">
    <property type="entry name" value="Uncharacterized protein"/>
    <property type="match status" value="1"/>
</dbReference>
<accession>A0A3P9LRZ6</accession>
<evidence type="ECO:0000256" key="13">
    <source>
        <dbReference type="SAM" id="Phobius"/>
    </source>
</evidence>
<name>A0A3P9LRZ6_ORYLA</name>
<keyword evidence="6" id="KW-0862">Zinc</keyword>
<evidence type="ECO:0000256" key="8">
    <source>
        <dbReference type="ARBA" id="ARBA00023125"/>
    </source>
</evidence>
<dbReference type="FunFam" id="3.30.160.60:FF:002343">
    <property type="entry name" value="Zinc finger protein 33A"/>
    <property type="match status" value="3"/>
</dbReference>
<keyword evidence="13" id="KW-1133">Transmembrane helix</keyword>
<feature type="domain" description="C2H2-type" evidence="14">
    <location>
        <begin position="265"/>
        <end position="292"/>
    </location>
</feature>
<proteinExistence type="inferred from homology"/>
<feature type="compositionally biased region" description="Acidic residues" evidence="12">
    <location>
        <begin position="101"/>
        <end position="115"/>
    </location>
</feature>
<feature type="domain" description="C2H2-type" evidence="14">
    <location>
        <begin position="293"/>
        <end position="320"/>
    </location>
</feature>
<organism evidence="15 16">
    <name type="scientific">Oryzias latipes</name>
    <name type="common">Japanese rice fish</name>
    <name type="synonym">Japanese killifish</name>
    <dbReference type="NCBI Taxonomy" id="8090"/>
    <lineage>
        <taxon>Eukaryota</taxon>
        <taxon>Metazoa</taxon>
        <taxon>Chordata</taxon>
        <taxon>Craniata</taxon>
        <taxon>Vertebrata</taxon>
        <taxon>Euteleostomi</taxon>
        <taxon>Actinopterygii</taxon>
        <taxon>Neopterygii</taxon>
        <taxon>Teleostei</taxon>
        <taxon>Neoteleostei</taxon>
        <taxon>Acanthomorphata</taxon>
        <taxon>Ovalentaria</taxon>
        <taxon>Atherinomorphae</taxon>
        <taxon>Beloniformes</taxon>
        <taxon>Adrianichthyidae</taxon>
        <taxon>Oryziinae</taxon>
        <taxon>Oryzias</taxon>
    </lineage>
</organism>
<reference evidence="15" key="3">
    <citation type="submission" date="2025-08" db="UniProtKB">
        <authorList>
            <consortium name="Ensembl"/>
        </authorList>
    </citation>
    <scope>IDENTIFICATION</scope>
    <source>
        <strain evidence="15">HNI</strain>
    </source>
</reference>
<dbReference type="PROSITE" id="PS50157">
    <property type="entry name" value="ZINC_FINGER_C2H2_2"/>
    <property type="match status" value="6"/>
</dbReference>
<dbReference type="PANTHER" id="PTHR16515:SF49">
    <property type="entry name" value="GASTRULA ZINC FINGER PROTEIN XLCGF49.1-LIKE-RELATED"/>
    <property type="match status" value="1"/>
</dbReference>
<dbReference type="AlphaFoldDB" id="A0A3P9LRZ6"/>
<keyword evidence="10" id="KW-0539">Nucleus</keyword>
<feature type="domain" description="C2H2-type" evidence="14">
    <location>
        <begin position="237"/>
        <end position="264"/>
    </location>
</feature>
<evidence type="ECO:0000256" key="6">
    <source>
        <dbReference type="ARBA" id="ARBA00022833"/>
    </source>
</evidence>
<evidence type="ECO:0000256" key="9">
    <source>
        <dbReference type="ARBA" id="ARBA00023163"/>
    </source>
</evidence>
<keyword evidence="7" id="KW-0805">Transcription regulation</keyword>
<evidence type="ECO:0000256" key="1">
    <source>
        <dbReference type="ARBA" id="ARBA00004123"/>
    </source>
</evidence>
<evidence type="ECO:0000313" key="16">
    <source>
        <dbReference type="Proteomes" id="UP000265180"/>
    </source>
</evidence>
<keyword evidence="13" id="KW-0472">Membrane</keyword>
<evidence type="ECO:0000259" key="14">
    <source>
        <dbReference type="PROSITE" id="PS50157"/>
    </source>
</evidence>
<evidence type="ECO:0000256" key="3">
    <source>
        <dbReference type="ARBA" id="ARBA00022723"/>
    </source>
</evidence>
<comment type="similarity">
    <text evidence="2">Belongs to the krueppel C2H2-type zinc-finger protein family.</text>
</comment>
<feature type="domain" description="C2H2-type" evidence="14">
    <location>
        <begin position="321"/>
        <end position="348"/>
    </location>
</feature>
<dbReference type="InterPro" id="IPR036236">
    <property type="entry name" value="Znf_C2H2_sf"/>
</dbReference>
<keyword evidence="9" id="KW-0804">Transcription</keyword>
<dbReference type="FunFam" id="3.30.160.60:FF:000156">
    <property type="entry name" value="Zinc finger protein 568"/>
    <property type="match status" value="1"/>
</dbReference>
<feature type="domain" description="C2H2-type" evidence="14">
    <location>
        <begin position="349"/>
        <end position="376"/>
    </location>
</feature>
<keyword evidence="5 11" id="KW-0863">Zinc-finger</keyword>
<keyword evidence="4" id="KW-0677">Repeat</keyword>
<feature type="region of interest" description="Disordered" evidence="12">
    <location>
        <begin position="85"/>
        <end position="128"/>
    </location>
</feature>
<dbReference type="InterPro" id="IPR013087">
    <property type="entry name" value="Znf_C2H2_type"/>
</dbReference>
<dbReference type="GO" id="GO:0005634">
    <property type="term" value="C:nucleus"/>
    <property type="evidence" value="ECO:0007669"/>
    <property type="project" value="UniProtKB-SubCell"/>
</dbReference>
<keyword evidence="13" id="KW-0812">Transmembrane</keyword>
<sequence>HRKNIQVVIAEMTTKTQNCPKKPPKEVKAPLKYRGNPKRKNLYSVSALFFFITFLVSNGSVDRKFDPLLPHYYVSEKVDLCNQQNPRVEQKEPEPPQIKEEQEDLDLPPFEEEWGEPAPRQMEVEQEGLPPQLKQEQEWLCINRDEEQLNLKHETDDLMETPTYEENDHDKNVGSSRMSDNQRDSDVSKKLKKETLDKQCKQPPCKKRLSYKTSGKSSRIVSNLSVYMRTNSDEGPYVCKECGKGFSWWSQFRLHMRTHTGEKPFSCKECNTCFSQRASQKRHMRTHTGEKSFSCKECDASFSQRFDLKRHIGTHTGEKPFSCGECETSFSRTSSLKSHMRIHTGDKPFSCKECDTRFNRIYNLKIHMRTHTGEKPFSCEECDTSFSQKSSLKKHIRTHTGEKRGEARSPLCNSKWQRTIFLGVCCLPPPRECFGGPVPQ</sequence>
<protein>
    <recommendedName>
        <fullName evidence="14">C2H2-type domain-containing protein</fullName>
    </recommendedName>
</protein>
<dbReference type="PROSITE" id="PS00028">
    <property type="entry name" value="ZINC_FINGER_C2H2_1"/>
    <property type="match status" value="6"/>
</dbReference>
<dbReference type="SUPFAM" id="SSF57667">
    <property type="entry name" value="beta-beta-alpha zinc fingers"/>
    <property type="match status" value="4"/>
</dbReference>
<dbReference type="GO" id="GO:0003677">
    <property type="term" value="F:DNA binding"/>
    <property type="evidence" value="ECO:0007669"/>
    <property type="project" value="UniProtKB-KW"/>
</dbReference>
<dbReference type="SMART" id="SM00355">
    <property type="entry name" value="ZnF_C2H2"/>
    <property type="match status" value="6"/>
</dbReference>
<evidence type="ECO:0000256" key="5">
    <source>
        <dbReference type="ARBA" id="ARBA00022771"/>
    </source>
</evidence>
<dbReference type="Pfam" id="PF00096">
    <property type="entry name" value="zf-C2H2"/>
    <property type="match status" value="6"/>
</dbReference>
<dbReference type="FunFam" id="3.30.160.60:FF:001480">
    <property type="entry name" value="Si:cabz01071911.3"/>
    <property type="match status" value="1"/>
</dbReference>
<reference evidence="15" key="4">
    <citation type="submission" date="2025-09" db="UniProtKB">
        <authorList>
            <consortium name="Ensembl"/>
        </authorList>
    </citation>
    <scope>IDENTIFICATION</scope>
    <source>
        <strain evidence="15">HNI</strain>
    </source>
</reference>
<evidence type="ECO:0000256" key="2">
    <source>
        <dbReference type="ARBA" id="ARBA00006991"/>
    </source>
</evidence>
<feature type="compositionally biased region" description="Basic and acidic residues" evidence="12">
    <location>
        <begin position="180"/>
        <end position="197"/>
    </location>
</feature>